<reference evidence="6 7" key="1">
    <citation type="submission" date="2018-08" db="EMBL/GenBank/DDBJ databases">
        <title>A genome reference for cultivated species of the human gut microbiota.</title>
        <authorList>
            <person name="Zou Y."/>
            <person name="Xue W."/>
            <person name="Luo G."/>
        </authorList>
    </citation>
    <scope>NUCLEOTIDE SEQUENCE [LARGE SCALE GENOMIC DNA]</scope>
    <source>
        <strain evidence="3 6">AF19-13AC</strain>
        <strain evidence="5 7">TF05-11AC</strain>
        <strain evidence="4 8">TM09-12</strain>
    </source>
</reference>
<dbReference type="CDD" id="cd09726">
    <property type="entry name" value="RAMP_I_III"/>
    <property type="match status" value="1"/>
</dbReference>
<name>A0A374PDK1_9FIRM</name>
<dbReference type="PANTHER" id="PTHR35579">
    <property type="entry name" value="CRISPR SYSTEM CMS ENDORIBONUCLEASE CSM3"/>
    <property type="match status" value="1"/>
</dbReference>
<feature type="domain" description="CRISPR type III-associated protein" evidence="2">
    <location>
        <begin position="7"/>
        <end position="228"/>
    </location>
</feature>
<evidence type="ECO:0000259" key="2">
    <source>
        <dbReference type="Pfam" id="PF03787"/>
    </source>
</evidence>
<evidence type="ECO:0000313" key="7">
    <source>
        <dbReference type="Proteomes" id="UP000261257"/>
    </source>
</evidence>
<comment type="caution">
    <text evidence="4">The sequence shown here is derived from an EMBL/GenBank/DDBJ whole genome shotgun (WGS) entry which is preliminary data.</text>
</comment>
<evidence type="ECO:0000313" key="5">
    <source>
        <dbReference type="EMBL" id="RGM09137.1"/>
    </source>
</evidence>
<dbReference type="OrthoDB" id="1063910at2"/>
<evidence type="ECO:0000313" key="8">
    <source>
        <dbReference type="Proteomes" id="UP000263014"/>
    </source>
</evidence>
<dbReference type="RefSeq" id="WP_025531119.1">
    <property type="nucleotide sequence ID" value="NZ_QRQF01000004.1"/>
</dbReference>
<keyword evidence="1" id="KW-0051">Antiviral defense</keyword>
<protein>
    <recommendedName>
        <fullName evidence="2">CRISPR type III-associated protein domain-containing protein</fullName>
    </recommendedName>
</protein>
<dbReference type="InterPro" id="IPR052216">
    <property type="entry name" value="CRISPR_Csm3_endoribonuclease"/>
</dbReference>
<dbReference type="EMBL" id="QSON01000002">
    <property type="protein sequence ID" value="RGJ06891.1"/>
    <property type="molecule type" value="Genomic_DNA"/>
</dbReference>
<sequence length="232" mass="26501">MERIDIRITTKTNLFIGDTPSTFEIGGIDAATKINYQGLPVIPASSFKGVLKRIIRDMAAADNQQAKKIEDAYRAYLNKLWQENDKRIKKMSENVEEERLNRMAERFRVVIEKASVEYIFGIMGFNDTPKLIFGDFLPAEREAQENYFSIDSKNAIMDSAVDNGLRSLPRVYKTVRPEIAFCGNILLYRMELLEMDGIEEFIKSAVLEFNDGIYRLGNSGSRGYGRIETEIV</sequence>
<dbReference type="EMBL" id="QSSQ01000001">
    <property type="protein sequence ID" value="RGM09137.1"/>
    <property type="molecule type" value="Genomic_DNA"/>
</dbReference>
<organism evidence="4 8">
    <name type="scientific">Hungatella hathewayi</name>
    <dbReference type="NCBI Taxonomy" id="154046"/>
    <lineage>
        <taxon>Bacteria</taxon>
        <taxon>Bacillati</taxon>
        <taxon>Bacillota</taxon>
        <taxon>Clostridia</taxon>
        <taxon>Lachnospirales</taxon>
        <taxon>Lachnospiraceae</taxon>
        <taxon>Hungatella</taxon>
    </lineage>
</organism>
<gene>
    <name evidence="3" type="ORF">DWX31_28270</name>
    <name evidence="5" type="ORF">DXC39_04085</name>
    <name evidence="4" type="ORF">DXD79_06305</name>
</gene>
<dbReference type="GO" id="GO:0051607">
    <property type="term" value="P:defense response to virus"/>
    <property type="evidence" value="ECO:0007669"/>
    <property type="project" value="UniProtKB-KW"/>
</dbReference>
<evidence type="ECO:0000313" key="6">
    <source>
        <dbReference type="Proteomes" id="UP000261023"/>
    </source>
</evidence>
<dbReference type="Proteomes" id="UP000263014">
    <property type="component" value="Unassembled WGS sequence"/>
</dbReference>
<dbReference type="InterPro" id="IPR005537">
    <property type="entry name" value="RAMP_III_fam"/>
</dbReference>
<accession>A0A374PDK1</accession>
<dbReference type="AlphaFoldDB" id="A0A374PDK1"/>
<evidence type="ECO:0000313" key="4">
    <source>
        <dbReference type="EMBL" id="RGJ06891.1"/>
    </source>
</evidence>
<dbReference type="EMBL" id="QTJW01000027">
    <property type="protein sequence ID" value="RGD67253.1"/>
    <property type="molecule type" value="Genomic_DNA"/>
</dbReference>
<dbReference type="PANTHER" id="PTHR35579:SF3">
    <property type="entry name" value="CRISPR SYSTEM CMS ENDORIBONUCLEASE CSM3"/>
    <property type="match status" value="1"/>
</dbReference>
<evidence type="ECO:0000313" key="3">
    <source>
        <dbReference type="EMBL" id="RGD67253.1"/>
    </source>
</evidence>
<proteinExistence type="predicted"/>
<evidence type="ECO:0000256" key="1">
    <source>
        <dbReference type="ARBA" id="ARBA00023118"/>
    </source>
</evidence>
<dbReference type="Proteomes" id="UP000261257">
    <property type="component" value="Unassembled WGS sequence"/>
</dbReference>
<dbReference type="Pfam" id="PF03787">
    <property type="entry name" value="RAMPs"/>
    <property type="match status" value="1"/>
</dbReference>
<dbReference type="Proteomes" id="UP000261023">
    <property type="component" value="Unassembled WGS sequence"/>
</dbReference>